<dbReference type="OrthoDB" id="1652964at2759"/>
<comment type="pathway">
    <text evidence="8">Isoprenoid biosynthesis; isopentenyl diphosphate biosynthesis via mevalonate pathway; isopentenyl diphosphate from (R)-mevalonate: step 1/3.</text>
</comment>
<evidence type="ECO:0000259" key="9">
    <source>
        <dbReference type="Pfam" id="PF00288"/>
    </source>
</evidence>
<dbReference type="InterPro" id="IPR013750">
    <property type="entry name" value="GHMP_kinase_C_dom"/>
</dbReference>
<comment type="caution">
    <text evidence="11">The sequence shown here is derived from an EMBL/GenBank/DDBJ whole genome shotgun (WGS) entry which is preliminary data.</text>
</comment>
<evidence type="ECO:0000256" key="5">
    <source>
        <dbReference type="ARBA" id="ARBA00022741"/>
    </source>
</evidence>
<keyword evidence="8" id="KW-0753">Steroid metabolism</keyword>
<keyword evidence="6 8" id="KW-0418">Kinase</keyword>
<dbReference type="PANTHER" id="PTHR43290:SF2">
    <property type="entry name" value="MEVALONATE KINASE"/>
    <property type="match status" value="1"/>
</dbReference>
<keyword evidence="8" id="KW-0444">Lipid biosynthesis</keyword>
<protein>
    <recommendedName>
        <fullName evidence="3 8">Mevalonate kinase</fullName>
        <shortName evidence="8">MK</shortName>
        <ecNumber evidence="3 8">2.7.1.36</ecNumber>
    </recommendedName>
</protein>
<dbReference type="PANTHER" id="PTHR43290">
    <property type="entry name" value="MEVALONATE KINASE"/>
    <property type="match status" value="1"/>
</dbReference>
<feature type="domain" description="GHMP kinase C-terminal" evidence="10">
    <location>
        <begin position="292"/>
        <end position="348"/>
    </location>
</feature>
<dbReference type="InterPro" id="IPR006204">
    <property type="entry name" value="GHMP_kinase_N_dom"/>
</dbReference>
<evidence type="ECO:0000313" key="12">
    <source>
        <dbReference type="Proteomes" id="UP000708208"/>
    </source>
</evidence>
<reference evidence="11" key="1">
    <citation type="submission" date="2021-06" db="EMBL/GenBank/DDBJ databases">
        <authorList>
            <person name="Hodson N. C."/>
            <person name="Mongue J. A."/>
            <person name="Jaron S. K."/>
        </authorList>
    </citation>
    <scope>NUCLEOTIDE SEQUENCE</scope>
</reference>
<evidence type="ECO:0000256" key="7">
    <source>
        <dbReference type="ARBA" id="ARBA00022840"/>
    </source>
</evidence>
<keyword evidence="8" id="KW-1207">Sterol metabolism</keyword>
<keyword evidence="4 8" id="KW-0808">Transferase</keyword>
<dbReference type="EC" id="2.7.1.36" evidence="3 8"/>
<dbReference type="GO" id="GO:0016126">
    <property type="term" value="P:sterol biosynthetic process"/>
    <property type="evidence" value="ECO:0007669"/>
    <property type="project" value="UniProtKB-KW"/>
</dbReference>
<keyword evidence="8" id="KW-0752">Steroid biosynthesis</keyword>
<keyword evidence="7 8" id="KW-0067">ATP-binding</keyword>
<gene>
    <name evidence="11" type="ORF">AFUS01_LOCUS16547</name>
</gene>
<proteinExistence type="inferred from homology"/>
<dbReference type="Pfam" id="PF00288">
    <property type="entry name" value="GHMP_kinases_N"/>
    <property type="match status" value="1"/>
</dbReference>
<dbReference type="GO" id="GO:0005829">
    <property type="term" value="C:cytosol"/>
    <property type="evidence" value="ECO:0007669"/>
    <property type="project" value="TreeGrafter"/>
</dbReference>
<feature type="domain" description="GHMP kinase N-terminal" evidence="9">
    <location>
        <begin position="138"/>
        <end position="213"/>
    </location>
</feature>
<sequence>MSGKITVSAPGKVILHGEHAVVHFKKAIAVSVGLYTTVEVQPLNSDRVTFQFPAIALDVSLSFDHIRELQASVGIDYRYSRLDAHKKIPLEPASVAVIQDFVKTMNLIPPSSEAAGAQAKAAEAFLGLYLAIFEEPTALLFNCQTELPVGAGLGSSASFAASLVGGMLQISGKISEDFSLGDLEKINRWAFFSEKFVHGSPSGIDNHVTTYGGAVVFQRGEGGKEETTENIICPEIRALLVNTKVARSTSAIIQKTNQLRQENLEKWQKIMDDIGTLVEQAVEGFRKNSVQAELIQKNHELLQQLGVSHPALDKIIDLAQLFGYSGKLTGAGGGGCAFIYIPDSTSQKSEESLNSLKNSLTEAGFLFWDTKLGSRGVRSL</sequence>
<name>A0A8J2JZW5_9HEXA</name>
<evidence type="ECO:0000256" key="1">
    <source>
        <dbReference type="ARBA" id="ARBA00004496"/>
    </source>
</evidence>
<comment type="similarity">
    <text evidence="2 8">Belongs to the GHMP kinase family. Mevalonate kinase subfamily.</text>
</comment>
<dbReference type="NCBIfam" id="TIGR00549">
    <property type="entry name" value="mevalon_kin"/>
    <property type="match status" value="1"/>
</dbReference>
<evidence type="ECO:0000259" key="10">
    <source>
        <dbReference type="Pfam" id="PF08544"/>
    </source>
</evidence>
<evidence type="ECO:0000256" key="3">
    <source>
        <dbReference type="ARBA" id="ARBA00012103"/>
    </source>
</evidence>
<dbReference type="GO" id="GO:0004496">
    <property type="term" value="F:mevalonate kinase activity"/>
    <property type="evidence" value="ECO:0007669"/>
    <property type="project" value="UniProtKB-EC"/>
</dbReference>
<dbReference type="InterPro" id="IPR006203">
    <property type="entry name" value="GHMP_knse_ATP-bd_CS"/>
</dbReference>
<dbReference type="PROSITE" id="PS00627">
    <property type="entry name" value="GHMP_KINASES_ATP"/>
    <property type="match status" value="1"/>
</dbReference>
<evidence type="ECO:0000313" key="11">
    <source>
        <dbReference type="EMBL" id="CAG7727717.1"/>
    </source>
</evidence>
<evidence type="ECO:0000256" key="2">
    <source>
        <dbReference type="ARBA" id="ARBA00006495"/>
    </source>
</evidence>
<comment type="catalytic activity">
    <reaction evidence="8">
        <text>(R)-mevalonate + ATP = (R)-5-phosphomevalonate + ADP + H(+)</text>
        <dbReference type="Rhea" id="RHEA:17065"/>
        <dbReference type="ChEBI" id="CHEBI:15378"/>
        <dbReference type="ChEBI" id="CHEBI:30616"/>
        <dbReference type="ChEBI" id="CHEBI:36464"/>
        <dbReference type="ChEBI" id="CHEBI:58146"/>
        <dbReference type="ChEBI" id="CHEBI:456216"/>
        <dbReference type="EC" id="2.7.1.36"/>
    </reaction>
</comment>
<accession>A0A8J2JZW5</accession>
<evidence type="ECO:0000256" key="6">
    <source>
        <dbReference type="ARBA" id="ARBA00022777"/>
    </source>
</evidence>
<comment type="subcellular location">
    <subcellularLocation>
        <location evidence="1 8">Cytoplasm</location>
    </subcellularLocation>
</comment>
<keyword evidence="8" id="KW-0963">Cytoplasm</keyword>
<dbReference type="Pfam" id="PF08544">
    <property type="entry name" value="GHMP_kinases_C"/>
    <property type="match status" value="1"/>
</dbReference>
<evidence type="ECO:0000256" key="4">
    <source>
        <dbReference type="ARBA" id="ARBA00022679"/>
    </source>
</evidence>
<dbReference type="GO" id="GO:0019287">
    <property type="term" value="P:isopentenyl diphosphate biosynthetic process, mevalonate pathway"/>
    <property type="evidence" value="ECO:0007669"/>
    <property type="project" value="TreeGrafter"/>
</dbReference>
<keyword evidence="12" id="KW-1185">Reference proteome</keyword>
<dbReference type="EMBL" id="CAJVCH010152952">
    <property type="protein sequence ID" value="CAG7727717.1"/>
    <property type="molecule type" value="Genomic_DNA"/>
</dbReference>
<keyword evidence="5 8" id="KW-0547">Nucleotide-binding</keyword>
<organism evidence="11 12">
    <name type="scientific">Allacma fusca</name>
    <dbReference type="NCBI Taxonomy" id="39272"/>
    <lineage>
        <taxon>Eukaryota</taxon>
        <taxon>Metazoa</taxon>
        <taxon>Ecdysozoa</taxon>
        <taxon>Arthropoda</taxon>
        <taxon>Hexapoda</taxon>
        <taxon>Collembola</taxon>
        <taxon>Symphypleona</taxon>
        <taxon>Sminthuridae</taxon>
        <taxon>Allacma</taxon>
    </lineage>
</organism>
<dbReference type="Proteomes" id="UP000708208">
    <property type="component" value="Unassembled WGS sequence"/>
</dbReference>
<keyword evidence="8" id="KW-0443">Lipid metabolism</keyword>
<dbReference type="GO" id="GO:0005524">
    <property type="term" value="F:ATP binding"/>
    <property type="evidence" value="ECO:0007669"/>
    <property type="project" value="UniProtKB-KW"/>
</dbReference>
<dbReference type="AlphaFoldDB" id="A0A8J2JZW5"/>
<dbReference type="InterPro" id="IPR006205">
    <property type="entry name" value="Mev_gal_kin"/>
</dbReference>
<evidence type="ECO:0000256" key="8">
    <source>
        <dbReference type="RuleBase" id="RU363087"/>
    </source>
</evidence>
<keyword evidence="8" id="KW-0756">Sterol biosynthesis</keyword>